<sequence>MLELTVDAHRRHGPFTIAAALAHATVPTVAAPELHDLELRAVAPDLDIPVRRTSVADQLARSERILIPGPRHTLRLANGLAEYLRPLLPIRLTVANLAQADPTDHEFLDVVRRRLSLDVIDSGDAPEPDLTPEEHDLRASDLEASGLIRPRFGELAYHRERGGDPELAAKALWDAMGRCLMAGFHHAAADLGERALALAGPDDWWRIAYGVALACSSIDREDDARRLLDEARRRGVGPKERATSAYLTAMLLVRHHNPARRDPEEAMAWINEAIIITSLLPDRRERAFHLSFDLNGAALVQVRRGRHDAARDLVEQAIDLAERDLAEGEHPIHRLVLRANRATLLAMAGEPEQALPDLDAAIAADPGYPDYYIDRGNALHQLGRYDEAVADYETAMEVGLPLPEPYYNRAEIRFARGDLQGALADLSYVLELDPEFVAAYVNRSGIWAALGEHAKAKADALRGLELEPRNAYLLAALGQAEATLGRHEAALTAFRTSLDLDPEAATTWAGRAVLAYELGDLDGAVADLTRAIQLEESPAFLFNRAVALRDLGEQESARSDLERAARLDPGDEDIRALLSAI</sequence>
<dbReference type="InterPro" id="IPR019734">
    <property type="entry name" value="TPR_rpt"/>
</dbReference>
<evidence type="ECO:0000256" key="2">
    <source>
        <dbReference type="ARBA" id="ARBA00022803"/>
    </source>
</evidence>
<reference evidence="4 5" key="1">
    <citation type="submission" date="2020-08" db="EMBL/GenBank/DDBJ databases">
        <title>Sequencing the genomes of 1000 actinobacteria strains.</title>
        <authorList>
            <person name="Klenk H.-P."/>
        </authorList>
    </citation>
    <scope>NUCLEOTIDE SEQUENCE [LARGE SCALE GENOMIC DNA]</scope>
    <source>
        <strain evidence="4 5">DSM 45507</strain>
    </source>
</reference>
<dbReference type="EMBL" id="JACHMB010000001">
    <property type="protein sequence ID" value="MBB5773628.1"/>
    <property type="molecule type" value="Genomic_DNA"/>
</dbReference>
<keyword evidence="1" id="KW-0677">Repeat</keyword>
<dbReference type="InterPro" id="IPR011990">
    <property type="entry name" value="TPR-like_helical_dom_sf"/>
</dbReference>
<dbReference type="SUPFAM" id="SSF48452">
    <property type="entry name" value="TPR-like"/>
    <property type="match status" value="2"/>
</dbReference>
<organism evidence="4 5">
    <name type="scientific">Nonomuraea jabiensis</name>
    <dbReference type="NCBI Taxonomy" id="882448"/>
    <lineage>
        <taxon>Bacteria</taxon>
        <taxon>Bacillati</taxon>
        <taxon>Actinomycetota</taxon>
        <taxon>Actinomycetes</taxon>
        <taxon>Streptosporangiales</taxon>
        <taxon>Streptosporangiaceae</taxon>
        <taxon>Nonomuraea</taxon>
    </lineage>
</organism>
<feature type="repeat" description="TPR" evidence="3">
    <location>
        <begin position="471"/>
        <end position="504"/>
    </location>
</feature>
<dbReference type="Proteomes" id="UP000579153">
    <property type="component" value="Unassembled WGS sequence"/>
</dbReference>
<keyword evidence="2 3" id="KW-0802">TPR repeat</keyword>
<dbReference type="Gene3D" id="1.25.40.10">
    <property type="entry name" value="Tetratricopeptide repeat domain"/>
    <property type="match status" value="3"/>
</dbReference>
<dbReference type="PANTHER" id="PTHR44858:SF1">
    <property type="entry name" value="UDP-N-ACETYLGLUCOSAMINE--PEPTIDE N-ACETYLGLUCOSAMINYLTRANSFERASE SPINDLY-RELATED"/>
    <property type="match status" value="1"/>
</dbReference>
<evidence type="ECO:0000256" key="3">
    <source>
        <dbReference type="PROSITE-ProRule" id="PRU00339"/>
    </source>
</evidence>
<keyword evidence="5" id="KW-1185">Reference proteome</keyword>
<proteinExistence type="predicted"/>
<feature type="repeat" description="TPR" evidence="3">
    <location>
        <begin position="403"/>
        <end position="436"/>
    </location>
</feature>
<evidence type="ECO:0000256" key="1">
    <source>
        <dbReference type="ARBA" id="ARBA00022737"/>
    </source>
</evidence>
<dbReference type="PROSITE" id="PS50005">
    <property type="entry name" value="TPR"/>
    <property type="match status" value="2"/>
</dbReference>
<evidence type="ECO:0000313" key="5">
    <source>
        <dbReference type="Proteomes" id="UP000579153"/>
    </source>
</evidence>
<dbReference type="PANTHER" id="PTHR44858">
    <property type="entry name" value="TETRATRICOPEPTIDE REPEAT PROTEIN 6"/>
    <property type="match status" value="1"/>
</dbReference>
<gene>
    <name evidence="4" type="ORF">HD596_000384</name>
</gene>
<protein>
    <submittedName>
        <fullName evidence="4">Tetratricopeptide (TPR) repeat protein</fullName>
    </submittedName>
</protein>
<dbReference type="SMART" id="SM00028">
    <property type="entry name" value="TPR"/>
    <property type="match status" value="8"/>
</dbReference>
<dbReference type="Pfam" id="PF13432">
    <property type="entry name" value="TPR_16"/>
    <property type="match status" value="3"/>
</dbReference>
<dbReference type="RefSeq" id="WP_185067587.1">
    <property type="nucleotide sequence ID" value="NZ_JACHMB010000001.1"/>
</dbReference>
<name>A0A7W9FY08_9ACTN</name>
<dbReference type="InterPro" id="IPR050498">
    <property type="entry name" value="Ycf3"/>
</dbReference>
<accession>A0A7W9FY08</accession>
<dbReference type="Pfam" id="PF13181">
    <property type="entry name" value="TPR_8"/>
    <property type="match status" value="1"/>
</dbReference>
<comment type="caution">
    <text evidence="4">The sequence shown here is derived from an EMBL/GenBank/DDBJ whole genome shotgun (WGS) entry which is preliminary data.</text>
</comment>
<evidence type="ECO:0000313" key="4">
    <source>
        <dbReference type="EMBL" id="MBB5773628.1"/>
    </source>
</evidence>
<dbReference type="AlphaFoldDB" id="A0A7W9FY08"/>